<dbReference type="AlphaFoldDB" id="A0A926IM61"/>
<dbReference type="EMBL" id="JACRTK010000001">
    <property type="protein sequence ID" value="MBC8590281.1"/>
    <property type="molecule type" value="Genomic_DNA"/>
</dbReference>
<comment type="caution">
    <text evidence="2">The sequence shown here is derived from an EMBL/GenBank/DDBJ whole genome shotgun (WGS) entry which is preliminary data.</text>
</comment>
<protein>
    <submittedName>
        <fullName evidence="2">Uncharacterized protein</fullName>
    </submittedName>
</protein>
<name>A0A926IM61_9FIRM</name>
<organism evidence="2 3">
    <name type="scientific">Wansuia hejianensis</name>
    <dbReference type="NCBI Taxonomy" id="2763667"/>
    <lineage>
        <taxon>Bacteria</taxon>
        <taxon>Bacillati</taxon>
        <taxon>Bacillota</taxon>
        <taxon>Clostridia</taxon>
        <taxon>Lachnospirales</taxon>
        <taxon>Lachnospiraceae</taxon>
        <taxon>Wansuia</taxon>
    </lineage>
</organism>
<proteinExistence type="predicted"/>
<gene>
    <name evidence="2" type="ORF">H8689_03880</name>
</gene>
<evidence type="ECO:0000313" key="3">
    <source>
        <dbReference type="Proteomes" id="UP000601522"/>
    </source>
</evidence>
<dbReference type="Proteomes" id="UP000601522">
    <property type="component" value="Unassembled WGS sequence"/>
</dbReference>
<feature type="coiled-coil region" evidence="1">
    <location>
        <begin position="34"/>
        <end position="68"/>
    </location>
</feature>
<reference evidence="2 3" key="1">
    <citation type="submission" date="2020-08" db="EMBL/GenBank/DDBJ databases">
        <title>Genome public.</title>
        <authorList>
            <person name="Liu C."/>
            <person name="Sun Q."/>
        </authorList>
    </citation>
    <scope>NUCLEOTIDE SEQUENCE [LARGE SCALE GENOMIC DNA]</scope>
    <source>
        <strain evidence="2 3">NSJ-26</strain>
    </source>
</reference>
<keyword evidence="3" id="KW-1185">Reference proteome</keyword>
<keyword evidence="1" id="KW-0175">Coiled coil</keyword>
<accession>A0A926IM61</accession>
<evidence type="ECO:0000256" key="1">
    <source>
        <dbReference type="SAM" id="Coils"/>
    </source>
</evidence>
<evidence type="ECO:0000313" key="2">
    <source>
        <dbReference type="EMBL" id="MBC8590281.1"/>
    </source>
</evidence>
<sequence>MFYILITIGLVFIGLGIYVDKDRKPQTIIEEIFKAEESIEIKSLEERISILEKRLDNHINNIKKQEGLKVKKEGIKKENKPPTFETIAKQVLDERLKKNTRSLKPEEKVKLIKEYEKEGFSIEDICELLDINKGEVLLLKNLYKD</sequence>
<dbReference type="RefSeq" id="WP_249323099.1">
    <property type="nucleotide sequence ID" value="NZ_JACRTK010000001.1"/>
</dbReference>